<dbReference type="AlphaFoldDB" id="A0A7S4QJU7"/>
<proteinExistence type="predicted"/>
<sequence length="197" mass="22175">MPNPSSMKLKSFYNKQVEESLVYNKTFEATPFFQETVKHVAIEGMEMGFSNEVQNKINTVPGLTASVVSCESVDYSAEDEDNESLSAPLDFRKEYPLDMEMEFIECLQANNELHDDDGELAVSASMDWEADSLYFRSENESSTIWEKSEKTNPLQVDQSIPRSHKGTAISNAVSACDGEDALLRWVDAELASYCCHR</sequence>
<gene>
    <name evidence="1" type="ORF">DBRI00130_LOCUS3890</name>
</gene>
<organism evidence="1">
    <name type="scientific">Ditylum brightwellii</name>
    <dbReference type="NCBI Taxonomy" id="49249"/>
    <lineage>
        <taxon>Eukaryota</taxon>
        <taxon>Sar</taxon>
        <taxon>Stramenopiles</taxon>
        <taxon>Ochrophyta</taxon>
        <taxon>Bacillariophyta</taxon>
        <taxon>Mediophyceae</taxon>
        <taxon>Lithodesmiophycidae</taxon>
        <taxon>Lithodesmiales</taxon>
        <taxon>Lithodesmiaceae</taxon>
        <taxon>Ditylum</taxon>
    </lineage>
</organism>
<reference evidence="1" key="1">
    <citation type="submission" date="2021-01" db="EMBL/GenBank/DDBJ databases">
        <authorList>
            <person name="Corre E."/>
            <person name="Pelletier E."/>
            <person name="Niang G."/>
            <person name="Scheremetjew M."/>
            <person name="Finn R."/>
            <person name="Kale V."/>
            <person name="Holt S."/>
            <person name="Cochrane G."/>
            <person name="Meng A."/>
            <person name="Brown T."/>
            <person name="Cohen L."/>
        </authorList>
    </citation>
    <scope>NUCLEOTIDE SEQUENCE</scope>
    <source>
        <strain evidence="1">GSO104</strain>
    </source>
</reference>
<dbReference type="EMBL" id="HBNS01004807">
    <property type="protein sequence ID" value="CAE4585829.1"/>
    <property type="molecule type" value="Transcribed_RNA"/>
</dbReference>
<evidence type="ECO:0000313" key="1">
    <source>
        <dbReference type="EMBL" id="CAE4585829.1"/>
    </source>
</evidence>
<accession>A0A7S4QJU7</accession>
<name>A0A7S4QJU7_9STRA</name>
<protein>
    <submittedName>
        <fullName evidence="1">Uncharacterized protein</fullName>
    </submittedName>
</protein>